<gene>
    <name evidence="1" type="ORF">GCM10010302_09560</name>
</gene>
<accession>A0ABN0V403</accession>
<evidence type="ECO:0008006" key="3">
    <source>
        <dbReference type="Google" id="ProtNLM"/>
    </source>
</evidence>
<name>A0ABN0V403_9ACTN</name>
<proteinExistence type="predicted"/>
<dbReference type="InterPro" id="IPR011989">
    <property type="entry name" value="ARM-like"/>
</dbReference>
<dbReference type="Pfam" id="PF13646">
    <property type="entry name" value="HEAT_2"/>
    <property type="match status" value="1"/>
</dbReference>
<dbReference type="Proteomes" id="UP001501867">
    <property type="component" value="Unassembled WGS sequence"/>
</dbReference>
<evidence type="ECO:0000313" key="2">
    <source>
        <dbReference type="Proteomes" id="UP001501867"/>
    </source>
</evidence>
<reference evidence="1 2" key="1">
    <citation type="journal article" date="2019" name="Int. J. Syst. Evol. Microbiol.">
        <title>The Global Catalogue of Microorganisms (GCM) 10K type strain sequencing project: providing services to taxonomists for standard genome sequencing and annotation.</title>
        <authorList>
            <consortium name="The Broad Institute Genomics Platform"/>
            <consortium name="The Broad Institute Genome Sequencing Center for Infectious Disease"/>
            <person name="Wu L."/>
            <person name="Ma J."/>
        </authorList>
    </citation>
    <scope>NUCLEOTIDE SEQUENCE [LARGE SCALE GENOMIC DNA]</scope>
    <source>
        <strain evidence="1 2">JCM 4505</strain>
    </source>
</reference>
<dbReference type="EMBL" id="BAAABV010000006">
    <property type="protein sequence ID" value="GAA0274027.1"/>
    <property type="molecule type" value="Genomic_DNA"/>
</dbReference>
<evidence type="ECO:0000313" key="1">
    <source>
        <dbReference type="EMBL" id="GAA0274027.1"/>
    </source>
</evidence>
<organism evidence="1 2">
    <name type="scientific">Streptomyces polychromogenes</name>
    <dbReference type="NCBI Taxonomy" id="67342"/>
    <lineage>
        <taxon>Bacteria</taxon>
        <taxon>Bacillati</taxon>
        <taxon>Actinomycetota</taxon>
        <taxon>Actinomycetes</taxon>
        <taxon>Kitasatosporales</taxon>
        <taxon>Streptomycetaceae</taxon>
        <taxon>Streptomyces</taxon>
    </lineage>
</organism>
<sequence length="263" mass="27824">MAGTDRGEGSAERAALRRALEELDARLAAGAERGPGACVRFDSLVEKLRTPAAAFLKPELEERLARHVAADDSFARDRMAHVLAGACGQEALPALLRAMVTDRNEDGDMLHVDVLDLFEAWPDTAFALSMEYTVSDDPGLRRVGLWGVCFFDSLGTEYFGLVADAACDPDPGVRADVMTTLGSSVGLGDPSRALDILIAGASDAAPEVRRAVVSALYGAREAAALSGRPAPDARAALERLATDEEATVRDAARRALAPATGWF</sequence>
<comment type="caution">
    <text evidence="1">The sequence shown here is derived from an EMBL/GenBank/DDBJ whole genome shotgun (WGS) entry which is preliminary data.</text>
</comment>
<dbReference type="SUPFAM" id="SSF48371">
    <property type="entry name" value="ARM repeat"/>
    <property type="match status" value="1"/>
</dbReference>
<dbReference type="InterPro" id="IPR016024">
    <property type="entry name" value="ARM-type_fold"/>
</dbReference>
<protein>
    <recommendedName>
        <fullName evidence="3">HEAT repeat domain-containing protein</fullName>
    </recommendedName>
</protein>
<keyword evidence="2" id="KW-1185">Reference proteome</keyword>
<dbReference type="Gene3D" id="1.25.10.10">
    <property type="entry name" value="Leucine-rich Repeat Variant"/>
    <property type="match status" value="1"/>
</dbReference>